<evidence type="ECO:0000313" key="4">
    <source>
        <dbReference type="Proteomes" id="UP000297966"/>
    </source>
</evidence>
<dbReference type="Pfam" id="PF13692">
    <property type="entry name" value="Glyco_trans_1_4"/>
    <property type="match status" value="1"/>
</dbReference>
<dbReference type="Gene3D" id="3.40.50.2000">
    <property type="entry name" value="Glycogen Phosphorylase B"/>
    <property type="match status" value="2"/>
</dbReference>
<keyword evidence="4" id="KW-1185">Reference proteome</keyword>
<dbReference type="SUPFAM" id="SSF53756">
    <property type="entry name" value="UDP-Glycosyltransferase/glycogen phosphorylase"/>
    <property type="match status" value="1"/>
</dbReference>
<dbReference type="OrthoDB" id="185319at2"/>
<dbReference type="AlphaFoldDB" id="A0A4Y9LYQ3"/>
<dbReference type="CDD" id="cd03794">
    <property type="entry name" value="GT4_WbuB-like"/>
    <property type="match status" value="1"/>
</dbReference>
<dbReference type="InterPro" id="IPR028098">
    <property type="entry name" value="Glyco_trans_4-like_N"/>
</dbReference>
<dbReference type="PANTHER" id="PTHR12526:SF638">
    <property type="entry name" value="SPORE COAT PROTEIN SA"/>
    <property type="match status" value="1"/>
</dbReference>
<name>A0A4Y9LYQ3_9BRAD</name>
<keyword evidence="3" id="KW-0808">Transferase</keyword>
<organism evidence="3 4">
    <name type="scientific">Bradyrhizobium niftali</name>
    <dbReference type="NCBI Taxonomy" id="2560055"/>
    <lineage>
        <taxon>Bacteria</taxon>
        <taxon>Pseudomonadati</taxon>
        <taxon>Pseudomonadota</taxon>
        <taxon>Alphaproteobacteria</taxon>
        <taxon>Hyphomicrobiales</taxon>
        <taxon>Nitrobacteraceae</taxon>
        <taxon>Bradyrhizobium</taxon>
    </lineage>
</organism>
<sequence length="449" mass="49892">MIQSSRVRRTLTALSDSWRRAKPNRFHGTSPDRRGSRSHMDTSARLIIASQLYPPDATTTAVYVSKIAESLARDRQVVVISATQGSHATDQLDRPDIVELKSWNPRKSAIVQRAAAICLLAGQMFFSVFRRARSGDIVFCVTTPFTLPYTVLLAARLRGAKTMLLIYDLYPEALEAAGMIRSNSFMARLIRLANTLLFRRLDAIIVIGRDVPPLIEKYRGVVANQLHFIPNWALIPIGYRKADPASRFRASYPSRFIVGLSGNLGFTHAPATVFEAARLLRNETDIHFVLSGWGVGWAVLNDLLAKDRLENVTVLEPVAEDELVEFLSAADLWVIPYRRHVTGVSIPSRLYNILAVGRPVIVTSEANSEGALVLGEEAIGWVVPPENPAELARAIREAADDRQATMDKGVRAADVAEKYSEEVALARYRKVVNGISQARTRRRAHAPYK</sequence>
<reference evidence="3 4" key="1">
    <citation type="submission" date="2019-03" db="EMBL/GenBank/DDBJ databases">
        <title>Bradyrhizobium diversity isolated from nodules of Chamaecrista fasciculata.</title>
        <authorList>
            <person name="Klepa M.S."/>
            <person name="Urquiaga M.O."/>
            <person name="Hungria M."/>
            <person name="Delamuta J.R."/>
        </authorList>
    </citation>
    <scope>NUCLEOTIDE SEQUENCE [LARGE SCALE GENOMIC DNA]</scope>
    <source>
        <strain evidence="3 4">CNPSo 3448</strain>
    </source>
</reference>
<feature type="compositionally biased region" description="Basic and acidic residues" evidence="1">
    <location>
        <begin position="30"/>
        <end position="40"/>
    </location>
</feature>
<feature type="region of interest" description="Disordered" evidence="1">
    <location>
        <begin position="1"/>
        <end position="40"/>
    </location>
</feature>
<dbReference type="EMBL" id="SPQT01000006">
    <property type="protein sequence ID" value="TFV47990.1"/>
    <property type="molecule type" value="Genomic_DNA"/>
</dbReference>
<accession>A0A4Y9LYQ3</accession>
<protein>
    <submittedName>
        <fullName evidence="3">Glycosyltransferase WbuB</fullName>
    </submittedName>
</protein>
<evidence type="ECO:0000259" key="2">
    <source>
        <dbReference type="Pfam" id="PF13579"/>
    </source>
</evidence>
<dbReference type="GO" id="GO:0016757">
    <property type="term" value="F:glycosyltransferase activity"/>
    <property type="evidence" value="ECO:0007669"/>
    <property type="project" value="TreeGrafter"/>
</dbReference>
<proteinExistence type="predicted"/>
<dbReference type="PANTHER" id="PTHR12526">
    <property type="entry name" value="GLYCOSYLTRANSFERASE"/>
    <property type="match status" value="1"/>
</dbReference>
<comment type="caution">
    <text evidence="3">The sequence shown here is derived from an EMBL/GenBank/DDBJ whole genome shotgun (WGS) entry which is preliminary data.</text>
</comment>
<gene>
    <name evidence="3" type="ORF">E4K65_14305</name>
</gene>
<evidence type="ECO:0000256" key="1">
    <source>
        <dbReference type="SAM" id="MobiDB-lite"/>
    </source>
</evidence>
<feature type="domain" description="Glycosyltransferase subfamily 4-like N-terminal" evidence="2">
    <location>
        <begin position="60"/>
        <end position="232"/>
    </location>
</feature>
<dbReference type="Pfam" id="PF13579">
    <property type="entry name" value="Glyco_trans_4_4"/>
    <property type="match status" value="1"/>
</dbReference>
<evidence type="ECO:0000313" key="3">
    <source>
        <dbReference type="EMBL" id="TFV47990.1"/>
    </source>
</evidence>
<dbReference type="Proteomes" id="UP000297966">
    <property type="component" value="Unassembled WGS sequence"/>
</dbReference>